<evidence type="ECO:0000313" key="2">
    <source>
        <dbReference type="EMBL" id="MPN16465.1"/>
    </source>
</evidence>
<gene>
    <name evidence="2" type="ORF">SDC9_163809</name>
</gene>
<name>A0A645FPW7_9ZZZZ</name>
<organism evidence="2">
    <name type="scientific">bioreactor metagenome</name>
    <dbReference type="NCBI Taxonomy" id="1076179"/>
    <lineage>
        <taxon>unclassified sequences</taxon>
        <taxon>metagenomes</taxon>
        <taxon>ecological metagenomes</taxon>
    </lineage>
</organism>
<dbReference type="AlphaFoldDB" id="A0A645FPW7"/>
<proteinExistence type="predicted"/>
<dbReference type="NCBIfam" id="NF033564">
    <property type="entry name" value="transpos_ISAs1"/>
    <property type="match status" value="1"/>
</dbReference>
<dbReference type="GO" id="GO:0006313">
    <property type="term" value="P:DNA transposition"/>
    <property type="evidence" value="ECO:0007669"/>
    <property type="project" value="InterPro"/>
</dbReference>
<dbReference type="GO" id="GO:0004803">
    <property type="term" value="F:transposase activity"/>
    <property type="evidence" value="ECO:0007669"/>
    <property type="project" value="InterPro"/>
</dbReference>
<reference evidence="2" key="1">
    <citation type="submission" date="2019-08" db="EMBL/GenBank/DDBJ databases">
        <authorList>
            <person name="Kucharzyk K."/>
            <person name="Murdoch R.W."/>
            <person name="Higgins S."/>
            <person name="Loffler F."/>
        </authorList>
    </citation>
    <scope>NUCLEOTIDE SEQUENCE</scope>
</reference>
<protein>
    <recommendedName>
        <fullName evidence="1">Transposase IS4-like domain-containing protein</fullName>
    </recommendedName>
</protein>
<dbReference type="GO" id="GO:0003677">
    <property type="term" value="F:DNA binding"/>
    <property type="evidence" value="ECO:0007669"/>
    <property type="project" value="InterPro"/>
</dbReference>
<feature type="domain" description="Transposase IS4-like" evidence="1">
    <location>
        <begin position="9"/>
        <end position="83"/>
    </location>
</feature>
<sequence length="92" mass="11020">MKTIVKITAHRDTGKKQETETRYYISSVLGNASSFNNFIRQHWGIENRLHWTLDMVFDEDRQRKRIKNSAQNFSFIRKIALNLLKQDTSYLR</sequence>
<dbReference type="PANTHER" id="PTHR30298:SF0">
    <property type="entry name" value="PROTEIN YBFL-RELATED"/>
    <property type="match status" value="1"/>
</dbReference>
<dbReference type="InterPro" id="IPR051698">
    <property type="entry name" value="Transposase_11-like"/>
</dbReference>
<dbReference type="Pfam" id="PF01609">
    <property type="entry name" value="DDE_Tnp_1"/>
    <property type="match status" value="1"/>
</dbReference>
<comment type="caution">
    <text evidence="2">The sequence shown here is derived from an EMBL/GenBank/DDBJ whole genome shotgun (WGS) entry which is preliminary data.</text>
</comment>
<dbReference type="InterPro" id="IPR047647">
    <property type="entry name" value="ISAs1_transpos"/>
</dbReference>
<accession>A0A645FPW7</accession>
<dbReference type="PANTHER" id="PTHR30298">
    <property type="entry name" value="H REPEAT-ASSOCIATED PREDICTED TRANSPOSASE"/>
    <property type="match status" value="1"/>
</dbReference>
<evidence type="ECO:0000259" key="1">
    <source>
        <dbReference type="Pfam" id="PF01609"/>
    </source>
</evidence>
<dbReference type="EMBL" id="VSSQ01063426">
    <property type="protein sequence ID" value="MPN16465.1"/>
    <property type="molecule type" value="Genomic_DNA"/>
</dbReference>
<dbReference type="InterPro" id="IPR002559">
    <property type="entry name" value="Transposase_11"/>
</dbReference>